<dbReference type="Proteomes" id="UP001597102">
    <property type="component" value="Unassembled WGS sequence"/>
</dbReference>
<dbReference type="Pfam" id="PF12625">
    <property type="entry name" value="Arabinose_bd"/>
    <property type="match status" value="1"/>
</dbReference>
<keyword evidence="3" id="KW-0804">Transcription</keyword>
<keyword evidence="2" id="KW-0238">DNA-binding</keyword>
<keyword evidence="6" id="KW-1185">Reference proteome</keyword>
<gene>
    <name evidence="5" type="ORF">ACFQ2F_07100</name>
</gene>
<evidence type="ECO:0000259" key="4">
    <source>
        <dbReference type="PROSITE" id="PS01124"/>
    </source>
</evidence>
<name>A0ABW3J9A1_9HYPH</name>
<feature type="domain" description="HTH araC/xylS-type" evidence="4">
    <location>
        <begin position="239"/>
        <end position="337"/>
    </location>
</feature>
<reference evidence="6" key="1">
    <citation type="journal article" date="2019" name="Int. J. Syst. Evol. Microbiol.">
        <title>The Global Catalogue of Microorganisms (GCM) 10K type strain sequencing project: providing services to taxonomists for standard genome sequencing and annotation.</title>
        <authorList>
            <consortium name="The Broad Institute Genomics Platform"/>
            <consortium name="The Broad Institute Genome Sequencing Center for Infectious Disease"/>
            <person name="Wu L."/>
            <person name="Ma J."/>
        </authorList>
    </citation>
    <scope>NUCLEOTIDE SEQUENCE [LARGE SCALE GENOMIC DNA]</scope>
    <source>
        <strain evidence="6">CCUG 61697</strain>
    </source>
</reference>
<sequence>MANFGSVPLSRARGIGSLPDLLEEREGEKALIRAFRFAEIPLAIRDNLEMPIPIAAISQLFAHGARQVGCRSFGLDVGERMGYRSFGSWADYGAAAETLGDALKRLGATTQAQITGSRFALQPSGVHCVWRLISPVVGGDAIQYSDHIIFPMLGLARVYLGPDWRPDWIEVNYPRDQSANLIEERLQVPMKFACPCIGIPFTPADLRRRRPGSAGTATREALRSVLADVAMNECAEPARSFSAIVAMRLLDGQSDIDGAARLAGLSVQGLQRRLRQKGYFYREILDATRQSSAATLLLETSLPIVEIAYRLGYEEHANFTRAFKRWTGCSPQEYRTLIRRNREEPSPD</sequence>
<evidence type="ECO:0000313" key="6">
    <source>
        <dbReference type="Proteomes" id="UP001597102"/>
    </source>
</evidence>
<dbReference type="InterPro" id="IPR032687">
    <property type="entry name" value="AraC-type_N"/>
</dbReference>
<dbReference type="SUPFAM" id="SSF46689">
    <property type="entry name" value="Homeodomain-like"/>
    <property type="match status" value="1"/>
</dbReference>
<comment type="caution">
    <text evidence="5">The sequence shown here is derived from an EMBL/GenBank/DDBJ whole genome shotgun (WGS) entry which is preliminary data.</text>
</comment>
<dbReference type="InterPro" id="IPR009057">
    <property type="entry name" value="Homeodomain-like_sf"/>
</dbReference>
<evidence type="ECO:0000256" key="2">
    <source>
        <dbReference type="ARBA" id="ARBA00023125"/>
    </source>
</evidence>
<dbReference type="PROSITE" id="PS01124">
    <property type="entry name" value="HTH_ARAC_FAMILY_2"/>
    <property type="match status" value="1"/>
</dbReference>
<proteinExistence type="predicted"/>
<accession>A0ABW3J9A1</accession>
<dbReference type="RefSeq" id="WP_379087783.1">
    <property type="nucleotide sequence ID" value="NZ_JBHTJO010000001.1"/>
</dbReference>
<dbReference type="InterPro" id="IPR018060">
    <property type="entry name" value="HTH_AraC"/>
</dbReference>
<dbReference type="EMBL" id="JBHTJO010000001">
    <property type="protein sequence ID" value="MFD0986863.1"/>
    <property type="molecule type" value="Genomic_DNA"/>
</dbReference>
<organism evidence="5 6">
    <name type="scientific">Methyloligella solikamskensis</name>
    <dbReference type="NCBI Taxonomy" id="1177756"/>
    <lineage>
        <taxon>Bacteria</taxon>
        <taxon>Pseudomonadati</taxon>
        <taxon>Pseudomonadota</taxon>
        <taxon>Alphaproteobacteria</taxon>
        <taxon>Hyphomicrobiales</taxon>
        <taxon>Hyphomicrobiaceae</taxon>
        <taxon>Methyloligella</taxon>
    </lineage>
</organism>
<dbReference type="SMART" id="SM00342">
    <property type="entry name" value="HTH_ARAC"/>
    <property type="match status" value="1"/>
</dbReference>
<evidence type="ECO:0000256" key="1">
    <source>
        <dbReference type="ARBA" id="ARBA00023015"/>
    </source>
</evidence>
<dbReference type="Gene3D" id="1.10.10.60">
    <property type="entry name" value="Homeodomain-like"/>
    <property type="match status" value="1"/>
</dbReference>
<dbReference type="PRINTS" id="PR00032">
    <property type="entry name" value="HTHARAC"/>
</dbReference>
<protein>
    <submittedName>
        <fullName evidence="5">Helix-turn-helix domain-containing protein</fullName>
    </submittedName>
</protein>
<dbReference type="InterPro" id="IPR020449">
    <property type="entry name" value="Tscrpt_reg_AraC-type_HTH"/>
</dbReference>
<keyword evidence="1" id="KW-0805">Transcription regulation</keyword>
<evidence type="ECO:0000313" key="5">
    <source>
        <dbReference type="EMBL" id="MFD0986863.1"/>
    </source>
</evidence>
<dbReference type="PANTHER" id="PTHR47894:SF4">
    <property type="entry name" value="HTH-TYPE TRANSCRIPTIONAL REGULATOR GADX"/>
    <property type="match status" value="1"/>
</dbReference>
<dbReference type="PANTHER" id="PTHR47894">
    <property type="entry name" value="HTH-TYPE TRANSCRIPTIONAL REGULATOR GADX"/>
    <property type="match status" value="1"/>
</dbReference>
<dbReference type="Pfam" id="PF12833">
    <property type="entry name" value="HTH_18"/>
    <property type="match status" value="1"/>
</dbReference>
<evidence type="ECO:0000256" key="3">
    <source>
        <dbReference type="ARBA" id="ARBA00023163"/>
    </source>
</evidence>